<evidence type="ECO:0000313" key="2">
    <source>
        <dbReference type="WBParaSite" id="nRc.2.0.1.t44175-RA"/>
    </source>
</evidence>
<reference evidence="2" key="1">
    <citation type="submission" date="2022-11" db="UniProtKB">
        <authorList>
            <consortium name="WormBaseParasite"/>
        </authorList>
    </citation>
    <scope>IDENTIFICATION</scope>
</reference>
<dbReference type="WBParaSite" id="nRc.2.0.1.t44175-RA">
    <property type="protein sequence ID" value="nRc.2.0.1.t44175-RA"/>
    <property type="gene ID" value="nRc.2.0.1.g44175"/>
</dbReference>
<organism evidence="1 2">
    <name type="scientific">Romanomermis culicivorax</name>
    <name type="common">Nematode worm</name>
    <dbReference type="NCBI Taxonomy" id="13658"/>
    <lineage>
        <taxon>Eukaryota</taxon>
        <taxon>Metazoa</taxon>
        <taxon>Ecdysozoa</taxon>
        <taxon>Nematoda</taxon>
        <taxon>Enoplea</taxon>
        <taxon>Dorylaimia</taxon>
        <taxon>Mermithida</taxon>
        <taxon>Mermithoidea</taxon>
        <taxon>Mermithidae</taxon>
        <taxon>Romanomermis</taxon>
    </lineage>
</organism>
<evidence type="ECO:0000313" key="1">
    <source>
        <dbReference type="Proteomes" id="UP000887565"/>
    </source>
</evidence>
<keyword evidence="1" id="KW-1185">Reference proteome</keyword>
<accession>A0A915L0E2</accession>
<sequence>MYTTAIRTCRPFANVEKRVGLCSTIGKTAARLINLAVVNASDSLTNLDPYFISIGISAQTMTYLFSTIRTSKNDRTHSPFDAFGARTMKHRYDIAVWVSLNLKIHVTFFVIFENRIQPKASIIIRWYNIVKLAFKE</sequence>
<protein>
    <submittedName>
        <fullName evidence="2">Uncharacterized protein</fullName>
    </submittedName>
</protein>
<dbReference type="Proteomes" id="UP000887565">
    <property type="component" value="Unplaced"/>
</dbReference>
<dbReference type="AlphaFoldDB" id="A0A915L0E2"/>
<proteinExistence type="predicted"/>
<name>A0A915L0E2_ROMCU</name>